<evidence type="ECO:0000256" key="8">
    <source>
        <dbReference type="ARBA" id="ARBA00022989"/>
    </source>
</evidence>
<dbReference type="NCBIfam" id="TIGR03592">
    <property type="entry name" value="yidC_oxa1_cterm"/>
    <property type="match status" value="1"/>
</dbReference>
<keyword evidence="18" id="KW-1185">Reference proteome</keyword>
<dbReference type="PANTHER" id="PTHR12428">
    <property type="entry name" value="OXA1"/>
    <property type="match status" value="1"/>
</dbReference>
<evidence type="ECO:0000256" key="2">
    <source>
        <dbReference type="ARBA" id="ARBA00010527"/>
    </source>
</evidence>
<comment type="similarity">
    <text evidence="2 13">Belongs to the OXA1/ALB3/YidC family. Type 1 subfamily.</text>
</comment>
<dbReference type="InterPro" id="IPR047196">
    <property type="entry name" value="YidC_ALB_C"/>
</dbReference>
<evidence type="ECO:0000313" key="18">
    <source>
        <dbReference type="Proteomes" id="UP000001660"/>
    </source>
</evidence>
<evidence type="ECO:0000256" key="6">
    <source>
        <dbReference type="ARBA" id="ARBA00022692"/>
    </source>
</evidence>
<feature type="region of interest" description="Disordered" evidence="14">
    <location>
        <begin position="35"/>
        <end position="87"/>
    </location>
</feature>
<dbReference type="EMBL" id="FP929003">
    <property type="protein sequence ID" value="CBK40139.1"/>
    <property type="molecule type" value="Genomic_DNA"/>
</dbReference>
<feature type="compositionally biased region" description="Low complexity" evidence="14">
    <location>
        <begin position="57"/>
        <end position="76"/>
    </location>
</feature>
<feature type="transmembrane region" description="Helical" evidence="13">
    <location>
        <begin position="6"/>
        <end position="23"/>
    </location>
</feature>
<feature type="transmembrane region" description="Helical" evidence="13">
    <location>
        <begin position="366"/>
        <end position="386"/>
    </location>
</feature>
<evidence type="ECO:0000256" key="3">
    <source>
        <dbReference type="ARBA" id="ARBA00015325"/>
    </source>
</evidence>
<proteinExistence type="inferred from homology"/>
<dbReference type="Gene3D" id="2.70.98.90">
    <property type="match status" value="1"/>
</dbReference>
<dbReference type="InterPro" id="IPR028053">
    <property type="entry name" value="Membr_insert_YidC_N"/>
</dbReference>
<dbReference type="Pfam" id="PF02096">
    <property type="entry name" value="60KD_IMP"/>
    <property type="match status" value="1"/>
</dbReference>
<feature type="domain" description="Membrane insertase YidC N-terminal" evidence="16">
    <location>
        <begin position="89"/>
        <end position="346"/>
    </location>
</feature>
<keyword evidence="6 13" id="KW-0812">Transmembrane</keyword>
<evidence type="ECO:0000259" key="15">
    <source>
        <dbReference type="Pfam" id="PF02096"/>
    </source>
</evidence>
<dbReference type="GO" id="GO:0032977">
    <property type="term" value="F:membrane insertase activity"/>
    <property type="evidence" value="ECO:0007669"/>
    <property type="project" value="InterPro"/>
</dbReference>
<reference evidence="17 18" key="1">
    <citation type="journal article" date="2010" name="Proc. Natl. Acad. Sci. U.S.A.">
        <title>A Nitrospira metagenome illuminates the physiology and evolution of globally important nitrite-oxidizing bacteria.</title>
        <authorList>
            <person name="Lucker S."/>
            <person name="Wagner M."/>
            <person name="Maixner F."/>
            <person name="Pelletier E."/>
            <person name="Koch H."/>
            <person name="Vacherie B."/>
            <person name="Rattei T."/>
            <person name="Sinninghe Damste J."/>
            <person name="Spieck E."/>
            <person name="Le Paslier D."/>
            <person name="Daims H."/>
        </authorList>
    </citation>
    <scope>NUCLEOTIDE SEQUENCE [LARGE SCALE GENOMIC DNA]</scope>
</reference>
<dbReference type="PRINTS" id="PR01900">
    <property type="entry name" value="YIDCPROTEIN"/>
</dbReference>
<evidence type="ECO:0000256" key="14">
    <source>
        <dbReference type="SAM" id="MobiDB-lite"/>
    </source>
</evidence>
<feature type="domain" description="Membrane insertase YidC/Oxa/ALB C-terminal" evidence="15">
    <location>
        <begin position="366"/>
        <end position="543"/>
    </location>
</feature>
<evidence type="ECO:0000256" key="9">
    <source>
        <dbReference type="ARBA" id="ARBA00023136"/>
    </source>
</evidence>
<dbReference type="CDD" id="cd19961">
    <property type="entry name" value="EcYidC-like_peri"/>
    <property type="match status" value="1"/>
</dbReference>
<dbReference type="CDD" id="cd20070">
    <property type="entry name" value="5TM_YidC_Alb3"/>
    <property type="match status" value="1"/>
</dbReference>
<dbReference type="GO" id="GO:0015031">
    <property type="term" value="P:protein transport"/>
    <property type="evidence" value="ECO:0007669"/>
    <property type="project" value="UniProtKB-KW"/>
</dbReference>
<evidence type="ECO:0000256" key="11">
    <source>
        <dbReference type="ARBA" id="ARBA00033245"/>
    </source>
</evidence>
<dbReference type="NCBIfam" id="TIGR03593">
    <property type="entry name" value="yidC_nterm"/>
    <property type="match status" value="1"/>
</dbReference>
<dbReference type="STRING" id="330214.NIDE0360"/>
<keyword evidence="9 13" id="KW-0472">Membrane</keyword>
<feature type="transmembrane region" description="Helical" evidence="13">
    <location>
        <begin position="505"/>
        <end position="529"/>
    </location>
</feature>
<dbReference type="Pfam" id="PF14849">
    <property type="entry name" value="YidC_periplas"/>
    <property type="match status" value="1"/>
</dbReference>
<evidence type="ECO:0000256" key="10">
    <source>
        <dbReference type="ARBA" id="ARBA00023186"/>
    </source>
</evidence>
<organism evidence="17 18">
    <name type="scientific">Nitrospira defluvii</name>
    <dbReference type="NCBI Taxonomy" id="330214"/>
    <lineage>
        <taxon>Bacteria</taxon>
        <taxon>Pseudomonadati</taxon>
        <taxon>Nitrospirota</taxon>
        <taxon>Nitrospiria</taxon>
        <taxon>Nitrospirales</taxon>
        <taxon>Nitrospiraceae</taxon>
        <taxon>Nitrospira</taxon>
    </lineage>
</organism>
<evidence type="ECO:0000256" key="12">
    <source>
        <dbReference type="ARBA" id="ARBA00033342"/>
    </source>
</evidence>
<dbReference type="GO" id="GO:0051205">
    <property type="term" value="P:protein insertion into membrane"/>
    <property type="evidence" value="ECO:0007669"/>
    <property type="project" value="TreeGrafter"/>
</dbReference>
<keyword evidence="7 13" id="KW-0653">Protein transport</keyword>
<dbReference type="InterPro" id="IPR019998">
    <property type="entry name" value="Membr_insert_YidC"/>
</dbReference>
<comment type="subunit">
    <text evidence="13">Interacts with the Sec translocase complex via SecD. Specifically interacts with transmembrane segments of nascent integral membrane proteins during membrane integration.</text>
</comment>
<dbReference type="HAMAP" id="MF_01810">
    <property type="entry name" value="YidC_type1"/>
    <property type="match status" value="1"/>
</dbReference>
<keyword evidence="5 13" id="KW-1003">Cell membrane</keyword>
<feature type="region of interest" description="Disordered" evidence="14">
    <location>
        <begin position="556"/>
        <end position="580"/>
    </location>
</feature>
<feature type="compositionally biased region" description="Basic residues" evidence="14">
    <location>
        <begin position="571"/>
        <end position="580"/>
    </location>
</feature>
<evidence type="ECO:0000313" key="17">
    <source>
        <dbReference type="EMBL" id="CBK40139.1"/>
    </source>
</evidence>
<dbReference type="HOGENOM" id="CLU_016535_3_0_0"/>
<comment type="subcellular location">
    <subcellularLocation>
        <location evidence="1">Cell inner membrane</location>
        <topology evidence="1">Multi-pass membrane protein</topology>
    </subcellularLocation>
    <subcellularLocation>
        <location evidence="13">Cell membrane</location>
        <topology evidence="13">Multi-pass membrane protein</topology>
    </subcellularLocation>
</comment>
<evidence type="ECO:0000256" key="1">
    <source>
        <dbReference type="ARBA" id="ARBA00004429"/>
    </source>
</evidence>
<dbReference type="PRINTS" id="PR00701">
    <property type="entry name" value="60KDINNERMP"/>
</dbReference>
<dbReference type="AlphaFoldDB" id="D8PA80"/>
<dbReference type="Proteomes" id="UP000001660">
    <property type="component" value="Chromosome"/>
</dbReference>
<dbReference type="OrthoDB" id="9780552at2"/>
<evidence type="ECO:0000256" key="13">
    <source>
        <dbReference type="HAMAP-Rule" id="MF_01810"/>
    </source>
</evidence>
<dbReference type="GO" id="GO:0005886">
    <property type="term" value="C:plasma membrane"/>
    <property type="evidence" value="ECO:0007669"/>
    <property type="project" value="UniProtKB-SubCell"/>
</dbReference>
<dbReference type="KEGG" id="nde:NIDE0360"/>
<evidence type="ECO:0000256" key="7">
    <source>
        <dbReference type="ARBA" id="ARBA00022927"/>
    </source>
</evidence>
<keyword evidence="10 13" id="KW-0143">Chaperone</keyword>
<keyword evidence="4 13" id="KW-0813">Transport</keyword>
<keyword evidence="8 13" id="KW-1133">Transmembrane helix</keyword>
<evidence type="ECO:0000256" key="5">
    <source>
        <dbReference type="ARBA" id="ARBA00022475"/>
    </source>
</evidence>
<protein>
    <recommendedName>
        <fullName evidence="3 13">Membrane protein insertase YidC</fullName>
    </recommendedName>
    <alternativeName>
        <fullName evidence="12 13">Foldase YidC</fullName>
    </alternativeName>
    <alternativeName>
        <fullName evidence="11 13">Membrane integrase YidC</fullName>
    </alternativeName>
    <alternativeName>
        <fullName evidence="13">Membrane protein YidC</fullName>
    </alternativeName>
</protein>
<evidence type="ECO:0000256" key="4">
    <source>
        <dbReference type="ARBA" id="ARBA00022448"/>
    </source>
</evidence>
<name>D8PA80_9BACT</name>
<dbReference type="InterPro" id="IPR001708">
    <property type="entry name" value="YidC/ALB3/OXA1/COX18"/>
</dbReference>
<sequence>MEKRVIVFLIVSLAVIIGYDYLLKGMGLLPPSEPVQVATNPSPAAETGKPGGGAGDSAKSVSAAPVSSVNGVPASPGNATGAASEEQTVEVDTELFRAKFSNRGAVLKSWELKRYSAAVEQSSTPVQLVYSGGRFKGPLSLVTGDQSVTSDLGSALYQVTQDLSHLDSAHPVGHLTFRYHDSQKNVDVEKELTFHHGSYVVDIAIRTQGLTTPVDVTLGTNFGIVEWGEGFIGLMGSASLVDDKVLKETPDGEAERKGDVKWSAIQDKYFLSVLMPQKASAALAKKEGDKLVSAGVRFATPVNGATMAMQLYAGPKEYDTLKRLNVGLEDTIDFGWFVFGSWGLVKAVAKPIFYVLRFLYEFTHNYGVTIILLTMLIKLMFVPLQYKSYKSMKQMQVIQPKVLALQTKFKDDRERLNKELIKLYKDHRVNPVGGCLPMVLQMPVFVALFNILYMTIDLRQAPFMLWIKDLSVQDPYYVLPIVMGATMVIQQKITPTTMDPTQAKIMLFLPVFMTFLFVNFPAGLVLYWLTNNTLTITQQVVTERLFGKKWQVAAADADAVTGDEPKEQKSSGKRRNSPSE</sequence>
<feature type="transmembrane region" description="Helical" evidence="13">
    <location>
        <begin position="432"/>
        <end position="456"/>
    </location>
</feature>
<evidence type="ECO:0000259" key="16">
    <source>
        <dbReference type="Pfam" id="PF14849"/>
    </source>
</evidence>
<dbReference type="InterPro" id="IPR038221">
    <property type="entry name" value="YidC_periplasmic_sf"/>
</dbReference>
<dbReference type="InterPro" id="IPR028055">
    <property type="entry name" value="YidC/Oxa/ALB_C"/>
</dbReference>
<dbReference type="eggNOG" id="COG0706">
    <property type="taxonomic scope" value="Bacteria"/>
</dbReference>
<accession>D8PA80</accession>
<dbReference type="PANTHER" id="PTHR12428:SF65">
    <property type="entry name" value="CYTOCHROME C OXIDASE ASSEMBLY PROTEIN COX18, MITOCHONDRIAL"/>
    <property type="match status" value="1"/>
</dbReference>
<gene>
    <name evidence="13" type="primary">yidC</name>
    <name evidence="17" type="synonym">oxaA</name>
    <name evidence="17" type="ORF">NIDE0360</name>
</gene>
<comment type="function">
    <text evidence="13">Required for the insertion and/or proper folding and/or complex formation of integral membrane proteins into the membrane. Involved in integration of membrane proteins that insert both dependently and independently of the Sec translocase complex, as well as at least some lipoproteins. Aids folding of multispanning membrane proteins.</text>
</comment>